<dbReference type="SUPFAM" id="SSF50952">
    <property type="entry name" value="Soluble quinoprotein glucose dehydrogenase"/>
    <property type="match status" value="1"/>
</dbReference>
<name>A0A3E0E974_9BACT</name>
<dbReference type="PROSITE" id="PS50022">
    <property type="entry name" value="FA58C_3"/>
    <property type="match status" value="1"/>
</dbReference>
<reference evidence="8 9" key="1">
    <citation type="submission" date="2018-08" db="EMBL/GenBank/DDBJ databases">
        <title>Genomic Encyclopedia of Archaeal and Bacterial Type Strains, Phase II (KMG-II): from individual species to whole genera.</title>
        <authorList>
            <person name="Goeker M."/>
        </authorList>
    </citation>
    <scope>NUCLEOTIDE SEQUENCE [LARGE SCALE GENOMIC DNA]</scope>
    <source>
        <strain evidence="8 9">DSM 15986</strain>
    </source>
</reference>
<keyword evidence="2 4" id="KW-0479">Metal-binding</keyword>
<dbReference type="Pfam" id="PF00034">
    <property type="entry name" value="Cytochrom_C"/>
    <property type="match status" value="1"/>
</dbReference>
<evidence type="ECO:0000256" key="4">
    <source>
        <dbReference type="PROSITE-ProRule" id="PRU00433"/>
    </source>
</evidence>
<dbReference type="PANTHER" id="PTHR33546:SF1">
    <property type="entry name" value="LARGE, MULTIFUNCTIONAL SECRETED PROTEIN"/>
    <property type="match status" value="1"/>
</dbReference>
<dbReference type="Pfam" id="PF23500">
    <property type="entry name" value="DUF7133"/>
    <property type="match status" value="1"/>
</dbReference>
<dbReference type="GO" id="GO:0009055">
    <property type="term" value="F:electron transfer activity"/>
    <property type="evidence" value="ECO:0007669"/>
    <property type="project" value="InterPro"/>
</dbReference>
<dbReference type="InterPro" id="IPR000421">
    <property type="entry name" value="FA58C"/>
</dbReference>
<organism evidence="8 9">
    <name type="scientific">Algoriphagus antarcticus</name>
    <dbReference type="NCBI Taxonomy" id="238540"/>
    <lineage>
        <taxon>Bacteria</taxon>
        <taxon>Pseudomonadati</taxon>
        <taxon>Bacteroidota</taxon>
        <taxon>Cytophagia</taxon>
        <taxon>Cytophagales</taxon>
        <taxon>Cyclobacteriaceae</taxon>
        <taxon>Algoriphagus</taxon>
    </lineage>
</organism>
<dbReference type="GO" id="GO:0046872">
    <property type="term" value="F:metal ion binding"/>
    <property type="evidence" value="ECO:0007669"/>
    <property type="project" value="UniProtKB-KW"/>
</dbReference>
<dbReference type="Gene3D" id="2.60.120.260">
    <property type="entry name" value="Galactose-binding domain-like"/>
    <property type="match status" value="1"/>
</dbReference>
<evidence type="ECO:0000313" key="8">
    <source>
        <dbReference type="EMBL" id="REG94293.1"/>
    </source>
</evidence>
<dbReference type="PROSITE" id="PS51007">
    <property type="entry name" value="CYTC"/>
    <property type="match status" value="1"/>
</dbReference>
<dbReference type="InterPro" id="IPR008979">
    <property type="entry name" value="Galactose-bd-like_sf"/>
</dbReference>
<dbReference type="RefSeq" id="WP_240511002.1">
    <property type="nucleotide sequence ID" value="NZ_MSSW01000072.1"/>
</dbReference>
<dbReference type="InterPro" id="IPR011989">
    <property type="entry name" value="ARM-like"/>
</dbReference>
<keyword evidence="5" id="KW-0175">Coiled coil</keyword>
<evidence type="ECO:0000259" key="6">
    <source>
        <dbReference type="PROSITE" id="PS50022"/>
    </source>
</evidence>
<dbReference type="SUPFAM" id="SSF48371">
    <property type="entry name" value="ARM repeat"/>
    <property type="match status" value="1"/>
</dbReference>
<dbReference type="InterPro" id="IPR011042">
    <property type="entry name" value="6-blade_b-propeller_TolB-like"/>
</dbReference>
<dbReference type="Proteomes" id="UP000256405">
    <property type="component" value="Unassembled WGS sequence"/>
</dbReference>
<keyword evidence="3 4" id="KW-0408">Iron</keyword>
<protein>
    <submittedName>
        <fullName evidence="8">Glucose/arabinose dehydrogenase</fullName>
    </submittedName>
</protein>
<feature type="coiled-coil region" evidence="5">
    <location>
        <begin position="493"/>
        <end position="520"/>
    </location>
</feature>
<comment type="caution">
    <text evidence="8">The sequence shown here is derived from an EMBL/GenBank/DDBJ whole genome shotgun (WGS) entry which is preliminary data.</text>
</comment>
<dbReference type="PROSITE" id="PS51257">
    <property type="entry name" value="PROKAR_LIPOPROTEIN"/>
    <property type="match status" value="1"/>
</dbReference>
<dbReference type="EMBL" id="QUNF01000001">
    <property type="protein sequence ID" value="REG94293.1"/>
    <property type="molecule type" value="Genomic_DNA"/>
</dbReference>
<evidence type="ECO:0000256" key="2">
    <source>
        <dbReference type="ARBA" id="ARBA00022723"/>
    </source>
</evidence>
<dbReference type="InterPro" id="IPR016024">
    <property type="entry name" value="ARM-type_fold"/>
</dbReference>
<feature type="domain" description="Cytochrome c" evidence="7">
    <location>
        <begin position="639"/>
        <end position="731"/>
    </location>
</feature>
<dbReference type="InterPro" id="IPR055557">
    <property type="entry name" value="DUF7133"/>
</dbReference>
<dbReference type="Gene3D" id="1.10.760.10">
    <property type="entry name" value="Cytochrome c-like domain"/>
    <property type="match status" value="1"/>
</dbReference>
<dbReference type="Gene3D" id="2.120.10.30">
    <property type="entry name" value="TolB, C-terminal domain"/>
    <property type="match status" value="1"/>
</dbReference>
<dbReference type="InterPro" id="IPR036909">
    <property type="entry name" value="Cyt_c-like_dom_sf"/>
</dbReference>
<dbReference type="SUPFAM" id="SSF46626">
    <property type="entry name" value="Cytochrome c"/>
    <property type="match status" value="1"/>
</dbReference>
<dbReference type="AlphaFoldDB" id="A0A3E0E974"/>
<keyword evidence="9" id="KW-1185">Reference proteome</keyword>
<dbReference type="Pfam" id="PF00754">
    <property type="entry name" value="F5_F8_type_C"/>
    <property type="match status" value="1"/>
</dbReference>
<dbReference type="InterPro" id="IPR009056">
    <property type="entry name" value="Cyt_c-like_dom"/>
</dbReference>
<evidence type="ECO:0000256" key="5">
    <source>
        <dbReference type="SAM" id="Coils"/>
    </source>
</evidence>
<evidence type="ECO:0000256" key="3">
    <source>
        <dbReference type="ARBA" id="ARBA00023004"/>
    </source>
</evidence>
<evidence type="ECO:0000313" key="9">
    <source>
        <dbReference type="Proteomes" id="UP000256405"/>
    </source>
</evidence>
<dbReference type="PANTHER" id="PTHR33546">
    <property type="entry name" value="LARGE, MULTIFUNCTIONAL SECRETED PROTEIN-RELATED"/>
    <property type="match status" value="1"/>
</dbReference>
<sequence length="900" mass="101547">MQQMRISQKLLLFYTVSLAIFSSCTPEKSPFDVSPSDSLDPKRMEAPYPAISIPEDADMESPVWKGIDLTPHPPVVPVSANEQLKSFVLQPGYKLEPILSEPQIREPAAIQFDGNGRMYVLELRTYMQDIDANGELMPTSRISRWEDTDNDGVYETSVIFLDSLVFPRYVVPFGKNTILSMESNEDNVYKYTDTDNDGKADKKELFASGLGRSGNVEHQTSFLTWTMDNWMYSTYNSRRIRWTPDGVIQEPTGNPYGQWGVTQDNYGQTWFQDGAGGIPQNFQFPLVYGNFGVKEQLKEGFREPFSLVKLADFQPGMRESKPDNSLNNVTGSAGNDVFRGDRLPKELQNQYFYGEPVGRIVRQVSVEKSEGLSYIQNPYREAQSEFIQSTDPLFRPVDIATAPDGTMYIVDMYRGIIQQGNWTQDGSYLRTKIQQYQMDDIAGNGRIWRLTYEGMERNTEKPRMYEETSAELVRHLSNPNGWWRDQAQQLIILNQDKSVVKELEKLVNTSENELARIHALWTLEGLNSLNLSMVRKLMKDSSPQMRIQALRASESLYKYGEKSLAKEYREMLNDSSKDVALQALLSAYVLHIDQVEELIKSTLKENKAEGTQVVGTQLLERMAKAKELAATQFAPQELALFTKGKSIFDSYCSTCHGEKGLGTPVGGGELIAPAFSGSPRLMGHPEYAVKTLLHGMTGAIDGKEYEGVMIAMDSNDDEWIASVVSYIRNEFGNSGSFVSPEFVAELRKETTSKESTYDFDELISEIPKAITIQDNWKITASSTALQGVGSTKDPSYAFSFKGWKTETAQAPGMWFQVELPKERNLSEIQFNSGEKEFPEKYKVSLSTDGKSWKEVASGSGEKGMNTIQWKSGENARFLRIEGTEKGDEPWAMKQLTLYAR</sequence>
<keyword evidence="1 4" id="KW-0349">Heme</keyword>
<evidence type="ECO:0000256" key="1">
    <source>
        <dbReference type="ARBA" id="ARBA00022617"/>
    </source>
</evidence>
<accession>A0A3E0E974</accession>
<dbReference type="InterPro" id="IPR011041">
    <property type="entry name" value="Quinoprot_gluc/sorb_DH_b-prop"/>
</dbReference>
<proteinExistence type="predicted"/>
<dbReference type="SUPFAM" id="SSF49785">
    <property type="entry name" value="Galactose-binding domain-like"/>
    <property type="match status" value="1"/>
</dbReference>
<feature type="domain" description="F5/8 type C" evidence="6">
    <location>
        <begin position="764"/>
        <end position="900"/>
    </location>
</feature>
<evidence type="ECO:0000259" key="7">
    <source>
        <dbReference type="PROSITE" id="PS51007"/>
    </source>
</evidence>
<dbReference type="GO" id="GO:0020037">
    <property type="term" value="F:heme binding"/>
    <property type="evidence" value="ECO:0007669"/>
    <property type="project" value="InterPro"/>
</dbReference>
<dbReference type="Gene3D" id="1.25.10.10">
    <property type="entry name" value="Leucine-rich Repeat Variant"/>
    <property type="match status" value="1"/>
</dbReference>
<gene>
    <name evidence="8" type="ORF">C8N25_101118</name>
</gene>